<name>A0ACB8X3C6_9TELE</name>
<dbReference type="EMBL" id="CM041533">
    <property type="protein sequence ID" value="KAI3374504.1"/>
    <property type="molecule type" value="Genomic_DNA"/>
</dbReference>
<evidence type="ECO:0000313" key="2">
    <source>
        <dbReference type="Proteomes" id="UP000831701"/>
    </source>
</evidence>
<sequence length="682" mass="75373">MAAVNRPQPAHPGPNGGNLNSRPNSGIPNSGQQDPGLHSPSQDPGPSSHPQHHVSARPILYVPTPPPPPFIHYQWPMPFSYNPFAGFQGMGYGMVMPPFPPPPYMEAPAYILPSPHIQPVDYRRLLHPQVHAPSAPYQNPNQTRRIRLPYNVPFRETVNSEVQTEPTQGGVSGYEESPLVSSDSGHGTTSNSPSSSRSSSSSQKLGSAEVETYTLTSSNAKDSHVNCTSSTVKHGFDIPHHTETKTVQSFIRATRETQKSCEDGVGQENVPSCRNTHCNMWSVSSSDSIVPVCSSSQQEDEVVKGRRVSVPDILMNWGGDTSQETMLKIADKVLPQTDNLQSRTTEVEHEKSVYQTPTKTYNAEDNLSSKDTETLFKILKLPFTLHELLSGSREENEPVGLVGLPYRDKLLPSQNKSHKLPDKEQENGNETNPHENTQTDITPNQMSLNSCQMKRKMNESVWSVESLAPFIPTKEWLQKNGMLESDIIIEMAEEAENETLSTQNDKLIAKARMDRRQTRRFSSSDFVPMSDSWLIYSTPGEKQSPSMTAETESEIDASGTWGPSQGQAQVEKDSLLSPTLPQKIILSTPTEEDMGKIGSSEPEANESPNQDSPTVNEQQEKETLCMNSAAVEKISAMDQLILQNGVDKEENRAASRKPIIDTLAKLGNQKLFHLEMEALAKE</sequence>
<keyword evidence="2" id="KW-1185">Reference proteome</keyword>
<reference evidence="1" key="1">
    <citation type="submission" date="2022-04" db="EMBL/GenBank/DDBJ databases">
        <title>Jade perch genome.</title>
        <authorList>
            <person name="Chao B."/>
        </authorList>
    </citation>
    <scope>NUCLEOTIDE SEQUENCE</scope>
    <source>
        <strain evidence="1">CB-2022</strain>
    </source>
</reference>
<dbReference type="Proteomes" id="UP000831701">
    <property type="component" value="Chromosome 3"/>
</dbReference>
<organism evidence="1 2">
    <name type="scientific">Scortum barcoo</name>
    <name type="common">barcoo grunter</name>
    <dbReference type="NCBI Taxonomy" id="214431"/>
    <lineage>
        <taxon>Eukaryota</taxon>
        <taxon>Metazoa</taxon>
        <taxon>Chordata</taxon>
        <taxon>Craniata</taxon>
        <taxon>Vertebrata</taxon>
        <taxon>Euteleostomi</taxon>
        <taxon>Actinopterygii</taxon>
        <taxon>Neopterygii</taxon>
        <taxon>Teleostei</taxon>
        <taxon>Neoteleostei</taxon>
        <taxon>Acanthomorphata</taxon>
        <taxon>Eupercaria</taxon>
        <taxon>Centrarchiformes</taxon>
        <taxon>Terapontoidei</taxon>
        <taxon>Terapontidae</taxon>
        <taxon>Scortum</taxon>
    </lineage>
</organism>
<evidence type="ECO:0000313" key="1">
    <source>
        <dbReference type="EMBL" id="KAI3374504.1"/>
    </source>
</evidence>
<comment type="caution">
    <text evidence="1">The sequence shown here is derived from an EMBL/GenBank/DDBJ whole genome shotgun (WGS) entry which is preliminary data.</text>
</comment>
<proteinExistence type="predicted"/>
<protein>
    <submittedName>
        <fullName evidence="1">Uncharacterized protein</fullName>
    </submittedName>
</protein>
<gene>
    <name evidence="1" type="ORF">L3Q82_006323</name>
</gene>
<accession>A0ACB8X3C6</accession>